<proteinExistence type="predicted"/>
<dbReference type="RefSeq" id="WP_249676158.1">
    <property type="nucleotide sequence ID" value="NZ_JAMCOF010000004.1"/>
</dbReference>
<evidence type="ECO:0000256" key="3">
    <source>
        <dbReference type="ARBA" id="ARBA00022475"/>
    </source>
</evidence>
<accession>A0ABT0P831</accession>
<evidence type="ECO:0000256" key="5">
    <source>
        <dbReference type="ARBA" id="ARBA00022970"/>
    </source>
</evidence>
<feature type="transmembrane region" description="Helical" evidence="8">
    <location>
        <begin position="198"/>
        <end position="218"/>
    </location>
</feature>
<feature type="transmembrane region" description="Helical" evidence="8">
    <location>
        <begin position="81"/>
        <end position="103"/>
    </location>
</feature>
<dbReference type="InterPro" id="IPR004840">
    <property type="entry name" value="Amino_acid_permease_CS"/>
</dbReference>
<feature type="transmembrane region" description="Helical" evidence="8">
    <location>
        <begin position="239"/>
        <end position="258"/>
    </location>
</feature>
<feature type="transmembrane region" description="Helical" evidence="8">
    <location>
        <begin position="428"/>
        <end position="446"/>
    </location>
</feature>
<dbReference type="PANTHER" id="PTHR43495:SF2">
    <property type="entry name" value="D-SERINE_D-ALANINE_GLYCINE TRANSPORTER"/>
    <property type="match status" value="1"/>
</dbReference>
<feature type="transmembrane region" description="Helical" evidence="8">
    <location>
        <begin position="357"/>
        <end position="377"/>
    </location>
</feature>
<dbReference type="PIRSF" id="PIRSF006060">
    <property type="entry name" value="AA_transporter"/>
    <property type="match status" value="1"/>
</dbReference>
<feature type="transmembrane region" description="Helical" evidence="8">
    <location>
        <begin position="39"/>
        <end position="61"/>
    </location>
</feature>
<dbReference type="InterPro" id="IPR004841">
    <property type="entry name" value="AA-permease/SLC12A_dom"/>
</dbReference>
<evidence type="ECO:0000313" key="10">
    <source>
        <dbReference type="EMBL" id="MCL6229620.1"/>
    </source>
</evidence>
<dbReference type="EMBL" id="JAMCOF010000004">
    <property type="protein sequence ID" value="MCL6229620.1"/>
    <property type="molecule type" value="Genomic_DNA"/>
</dbReference>
<dbReference type="PROSITE" id="PS00218">
    <property type="entry name" value="AMINO_ACID_PERMEASE_1"/>
    <property type="match status" value="1"/>
</dbReference>
<evidence type="ECO:0000256" key="7">
    <source>
        <dbReference type="ARBA" id="ARBA00023136"/>
    </source>
</evidence>
<feature type="domain" description="Amino acid permease/ SLC12A" evidence="9">
    <location>
        <begin position="15"/>
        <end position="445"/>
    </location>
</feature>
<sequence>MTTNKLKRGINQRQVIFLALGSAIGTGLFYGSAQAINLAGPSVLIAYCISGLAIFIVMRALGEMIIHNPMPGSFARYATTYISPLAGFLTGWTYVFEVVLVGLADITAFATYMNFWYPDVAPWIWTLSITFIITGVNLTAVKVYGELEFWLSSIKIIAIITMIILGIAIIFFDSNTNTVSTIGIHNLWQNGGVFPNGLFGFLACFSVVVFAFGGVEIIGMAAMEVQDPNKTISRAINSIPIRILLFYVMTLAVLMSLYPWNEIRLISSPFITIFERFGISSATHILNIVVITAVVSAINSEMYGAVRMIHGLSQEGYAFKKFQYLSKNGVPIFVILLIFSVFLFGVILNYYYHNHLFFLIAAMATFATVFVWKMILLSQIFMRLKMSSEEHLDLKFPMPFWPIGSIFATLFMIFIFVLLWFFDNTRSVLIIGAIWLSSLVICFYALKLYNLKKRKIYQEEKKAYSPKQCN</sequence>
<name>A0ABT0P831_9HYPH</name>
<evidence type="ECO:0000256" key="1">
    <source>
        <dbReference type="ARBA" id="ARBA00004651"/>
    </source>
</evidence>
<keyword evidence="6 8" id="KW-1133">Transmembrane helix</keyword>
<keyword evidence="3" id="KW-1003">Cell membrane</keyword>
<evidence type="ECO:0000256" key="6">
    <source>
        <dbReference type="ARBA" id="ARBA00022989"/>
    </source>
</evidence>
<feature type="transmembrane region" description="Helical" evidence="8">
    <location>
        <begin position="153"/>
        <end position="172"/>
    </location>
</feature>
<gene>
    <name evidence="10" type="ORF">M4Z11_03200</name>
</gene>
<feature type="transmembrane region" description="Helical" evidence="8">
    <location>
        <begin position="398"/>
        <end position="422"/>
    </location>
</feature>
<feature type="transmembrane region" description="Helical" evidence="8">
    <location>
        <begin position="278"/>
        <end position="298"/>
    </location>
</feature>
<evidence type="ECO:0000256" key="8">
    <source>
        <dbReference type="SAM" id="Phobius"/>
    </source>
</evidence>
<evidence type="ECO:0000259" key="9">
    <source>
        <dbReference type="Pfam" id="PF00324"/>
    </source>
</evidence>
<dbReference type="Proteomes" id="UP001523003">
    <property type="component" value="Unassembled WGS sequence"/>
</dbReference>
<keyword evidence="4 8" id="KW-0812">Transmembrane</keyword>
<evidence type="ECO:0000256" key="2">
    <source>
        <dbReference type="ARBA" id="ARBA00022448"/>
    </source>
</evidence>
<feature type="transmembrane region" description="Helical" evidence="8">
    <location>
        <begin position="15"/>
        <end position="33"/>
    </location>
</feature>
<comment type="caution">
    <text evidence="10">The sequence shown here is derived from an EMBL/GenBank/DDBJ whole genome shotgun (WGS) entry which is preliminary data.</text>
</comment>
<dbReference type="PANTHER" id="PTHR43495">
    <property type="entry name" value="GABA PERMEASE"/>
    <property type="match status" value="1"/>
</dbReference>
<comment type="subcellular location">
    <subcellularLocation>
        <location evidence="1">Cell membrane</location>
        <topology evidence="1">Multi-pass membrane protein</topology>
    </subcellularLocation>
</comment>
<feature type="transmembrane region" description="Helical" evidence="8">
    <location>
        <begin position="330"/>
        <end position="351"/>
    </location>
</feature>
<reference evidence="10 11" key="1">
    <citation type="submission" date="2022-05" db="EMBL/GenBank/DDBJ databases">
        <title>Description of the Bartonella bilalgolemii sp. nov. Isolated from Apodemus uralensis (Pallas 1811).</title>
        <authorList>
            <person name="Zgheib R."/>
            <person name="Celebi B."/>
        </authorList>
    </citation>
    <scope>NUCLEOTIDE SEQUENCE [LARGE SCALE GENOMIC DNA]</scope>
    <source>
        <strain evidence="10 11">G70</strain>
    </source>
</reference>
<evidence type="ECO:0000313" key="11">
    <source>
        <dbReference type="Proteomes" id="UP001523003"/>
    </source>
</evidence>
<keyword evidence="11" id="KW-1185">Reference proteome</keyword>
<dbReference type="Pfam" id="PF00324">
    <property type="entry name" value="AA_permease"/>
    <property type="match status" value="1"/>
</dbReference>
<feature type="transmembrane region" description="Helical" evidence="8">
    <location>
        <begin position="123"/>
        <end position="141"/>
    </location>
</feature>
<evidence type="ECO:0000256" key="4">
    <source>
        <dbReference type="ARBA" id="ARBA00022692"/>
    </source>
</evidence>
<protein>
    <submittedName>
        <fullName evidence="10">Amino acid permease</fullName>
    </submittedName>
</protein>
<keyword evidence="7 8" id="KW-0472">Membrane</keyword>
<keyword evidence="5" id="KW-0029">Amino-acid transport</keyword>
<keyword evidence="2" id="KW-0813">Transport</keyword>
<organism evidence="10 11">
    <name type="scientific">Bartonella bilalgolemii</name>
    <dbReference type="NCBI Taxonomy" id="2942911"/>
    <lineage>
        <taxon>Bacteria</taxon>
        <taxon>Pseudomonadati</taxon>
        <taxon>Pseudomonadota</taxon>
        <taxon>Alphaproteobacteria</taxon>
        <taxon>Hyphomicrobiales</taxon>
        <taxon>Bartonellaceae</taxon>
        <taxon>Bartonella</taxon>
    </lineage>
</organism>
<dbReference type="Gene3D" id="1.20.1740.10">
    <property type="entry name" value="Amino acid/polyamine transporter I"/>
    <property type="match status" value="1"/>
</dbReference>